<feature type="transmembrane region" description="Helical" evidence="2">
    <location>
        <begin position="414"/>
        <end position="436"/>
    </location>
</feature>
<feature type="compositionally biased region" description="Pro residues" evidence="1">
    <location>
        <begin position="171"/>
        <end position="183"/>
    </location>
</feature>
<evidence type="ECO:0000256" key="2">
    <source>
        <dbReference type="SAM" id="Phobius"/>
    </source>
</evidence>
<feature type="region of interest" description="Disordered" evidence="1">
    <location>
        <begin position="445"/>
        <end position="489"/>
    </location>
</feature>
<dbReference type="AlphaFoldDB" id="A0A813B3B0"/>
<accession>A0A813B3B0</accession>
<keyword evidence="2" id="KW-0812">Transmembrane</keyword>
<name>A0A813B3B0_9DINO</name>
<protein>
    <submittedName>
        <fullName evidence="4">Uncharacterized protein</fullName>
    </submittedName>
</protein>
<feature type="chain" id="PRO_5032631654" evidence="3">
    <location>
        <begin position="33"/>
        <end position="489"/>
    </location>
</feature>
<comment type="caution">
    <text evidence="4">The sequence shown here is derived from an EMBL/GenBank/DDBJ whole genome shotgun (WGS) entry which is preliminary data.</text>
</comment>
<feature type="region of interest" description="Disordered" evidence="1">
    <location>
        <begin position="134"/>
        <end position="227"/>
    </location>
</feature>
<feature type="non-terminal residue" evidence="4">
    <location>
        <position position="489"/>
    </location>
</feature>
<organism evidence="4 5">
    <name type="scientific">Symbiodinium necroappetens</name>
    <dbReference type="NCBI Taxonomy" id="1628268"/>
    <lineage>
        <taxon>Eukaryota</taxon>
        <taxon>Sar</taxon>
        <taxon>Alveolata</taxon>
        <taxon>Dinophyceae</taxon>
        <taxon>Suessiales</taxon>
        <taxon>Symbiodiniaceae</taxon>
        <taxon>Symbiodinium</taxon>
    </lineage>
</organism>
<dbReference type="Proteomes" id="UP000601435">
    <property type="component" value="Unassembled WGS sequence"/>
</dbReference>
<keyword evidence="5" id="KW-1185">Reference proteome</keyword>
<dbReference type="EMBL" id="CAJNJA010066807">
    <property type="protein sequence ID" value="CAE7890530.1"/>
    <property type="molecule type" value="Genomic_DNA"/>
</dbReference>
<evidence type="ECO:0000256" key="1">
    <source>
        <dbReference type="SAM" id="MobiDB-lite"/>
    </source>
</evidence>
<dbReference type="OrthoDB" id="444393at2759"/>
<feature type="compositionally biased region" description="Basic residues" evidence="1">
    <location>
        <begin position="156"/>
        <end position="168"/>
    </location>
</feature>
<keyword evidence="2" id="KW-1133">Transmembrane helix</keyword>
<proteinExistence type="predicted"/>
<gene>
    <name evidence="4" type="ORF">SNEC2469_LOCUS29570</name>
</gene>
<keyword evidence="2" id="KW-0472">Membrane</keyword>
<evidence type="ECO:0000313" key="5">
    <source>
        <dbReference type="Proteomes" id="UP000601435"/>
    </source>
</evidence>
<keyword evidence="3" id="KW-0732">Signal</keyword>
<evidence type="ECO:0000313" key="4">
    <source>
        <dbReference type="EMBL" id="CAE7890530.1"/>
    </source>
</evidence>
<evidence type="ECO:0000256" key="3">
    <source>
        <dbReference type="SAM" id="SignalP"/>
    </source>
</evidence>
<feature type="signal peptide" evidence="3">
    <location>
        <begin position="1"/>
        <end position="32"/>
    </location>
</feature>
<sequence length="489" mass="51677">MAALQTSLREQLLRPAHLLLLWGSFLLSAAESSFSGVWYLVDVNSVVCPGSPGYAVINMTEPTAQTHSPHILTVFRTTNASVTLAFEITDATGKVITDQSAGVSLQQVARRLGEVTEDVENLWEEATVVQSALEEEAPPRQLSGRRRSYSGGYSSPRRRAVSSPRRRASSPSPPPSPPPPPASAGPVSGASARRRGYTEPMSQRRRTAGYDNKHYSNPSNPAAGSYGYASQSAAASNFGGRLPTSTPYGYTGANAYSGRTGMGSGMQIALAGGGGLLAGMALSNLMHHSWTGYSQQQMLSMPCSSGSWSGLCSTCVSLYGADKCDIKISPKIDATRDDLVNTGFIPADFTWPIHVKITSISSTDFEPSSICPPTTPGVNWTAPPMKQLFLTLTTMEELSAPPAASASSSGFSGMFSALIAALAACCCCCCCAAAAWQMSRKRTDWETGTSSESESDGYPAPGQMAYARPMQPPVPGQGPHPYWQGSAPQ</sequence>
<reference evidence="4" key="1">
    <citation type="submission" date="2021-02" db="EMBL/GenBank/DDBJ databases">
        <authorList>
            <person name="Dougan E. K."/>
            <person name="Rhodes N."/>
            <person name="Thang M."/>
            <person name="Chan C."/>
        </authorList>
    </citation>
    <scope>NUCLEOTIDE SEQUENCE</scope>
</reference>